<keyword evidence="1" id="KW-1133">Transmembrane helix</keyword>
<comment type="caution">
    <text evidence="2">The sequence shown here is derived from an EMBL/GenBank/DDBJ whole genome shotgun (WGS) entry which is preliminary data.</text>
</comment>
<keyword evidence="3" id="KW-1185">Reference proteome</keyword>
<feature type="transmembrane region" description="Helical" evidence="1">
    <location>
        <begin position="109"/>
        <end position="132"/>
    </location>
</feature>
<protein>
    <submittedName>
        <fullName evidence="2">Uncharacterized protein</fullName>
    </submittedName>
</protein>
<dbReference type="Proteomes" id="UP000597444">
    <property type="component" value="Unassembled WGS sequence"/>
</dbReference>
<proteinExistence type="predicted"/>
<accession>A0A8J3N194</accession>
<evidence type="ECO:0000313" key="2">
    <source>
        <dbReference type="EMBL" id="GHO93742.1"/>
    </source>
</evidence>
<evidence type="ECO:0000313" key="3">
    <source>
        <dbReference type="Proteomes" id="UP000597444"/>
    </source>
</evidence>
<keyword evidence="1" id="KW-0812">Transmembrane</keyword>
<name>A0A8J3N194_9CHLR</name>
<sequence>MNCTLTRATSAELNTYGTDANWTPDTSSVHNAYATAPMAAVLPPYQPPSEEELHTSFEQAISHRTSELHERLSRYSYPALSAQRRHSTEMDTTTIQAQNHAAQTGWQRFVIFSGLALIFMLIGFDLMGLLVLHMH</sequence>
<dbReference type="EMBL" id="BNJK01000001">
    <property type="protein sequence ID" value="GHO93742.1"/>
    <property type="molecule type" value="Genomic_DNA"/>
</dbReference>
<keyword evidence="1" id="KW-0472">Membrane</keyword>
<evidence type="ECO:0000256" key="1">
    <source>
        <dbReference type="SAM" id="Phobius"/>
    </source>
</evidence>
<reference evidence="2" key="1">
    <citation type="submission" date="2020-10" db="EMBL/GenBank/DDBJ databases">
        <title>Taxonomic study of unclassified bacteria belonging to the class Ktedonobacteria.</title>
        <authorList>
            <person name="Yabe S."/>
            <person name="Wang C.M."/>
            <person name="Zheng Y."/>
            <person name="Sakai Y."/>
            <person name="Cavaletti L."/>
            <person name="Monciardini P."/>
            <person name="Donadio S."/>
        </authorList>
    </citation>
    <scope>NUCLEOTIDE SEQUENCE</scope>
    <source>
        <strain evidence="2">ID150040</strain>
    </source>
</reference>
<gene>
    <name evidence="2" type="ORF">KSF_037900</name>
</gene>
<organism evidence="2 3">
    <name type="scientific">Reticulibacter mediterranei</name>
    <dbReference type="NCBI Taxonomy" id="2778369"/>
    <lineage>
        <taxon>Bacteria</taxon>
        <taxon>Bacillati</taxon>
        <taxon>Chloroflexota</taxon>
        <taxon>Ktedonobacteria</taxon>
        <taxon>Ktedonobacterales</taxon>
        <taxon>Reticulibacteraceae</taxon>
        <taxon>Reticulibacter</taxon>
    </lineage>
</organism>
<dbReference type="AlphaFoldDB" id="A0A8J3N194"/>
<dbReference type="RefSeq" id="WP_220204513.1">
    <property type="nucleotide sequence ID" value="NZ_BNJK01000001.1"/>
</dbReference>